<keyword evidence="2" id="KW-1185">Reference proteome</keyword>
<comment type="caution">
    <text evidence="1">The sequence shown here is derived from an EMBL/GenBank/DDBJ whole genome shotgun (WGS) entry which is preliminary data.</text>
</comment>
<dbReference type="Proteomes" id="UP000824782">
    <property type="component" value="Unassembled WGS sequence"/>
</dbReference>
<dbReference type="AlphaFoldDB" id="A0AAV7CZG7"/>
<gene>
    <name evidence="1" type="ORF">GDO81_006795</name>
</gene>
<name>A0AAV7CZG7_ENGPU</name>
<sequence>MSPAASSGSSCAASVLVPEIRQTEELRFLSPDLGPGSVPNPLFRLQRLRNLYTVTCRPSLLQLRFCLKELNESRIASGGELAEMAGKSSPGNGLRCL</sequence>
<proteinExistence type="predicted"/>
<reference evidence="1" key="1">
    <citation type="thesis" date="2020" institute="ProQuest LLC" country="789 East Eisenhower Parkway, Ann Arbor, MI, USA">
        <title>Comparative Genomics and Chromosome Evolution.</title>
        <authorList>
            <person name="Mudd A.B."/>
        </authorList>
    </citation>
    <scope>NUCLEOTIDE SEQUENCE</scope>
    <source>
        <strain evidence="1">237g6f4</strain>
        <tissue evidence="1">Blood</tissue>
    </source>
</reference>
<evidence type="ECO:0000313" key="1">
    <source>
        <dbReference type="EMBL" id="KAG8590554.1"/>
    </source>
</evidence>
<organism evidence="1 2">
    <name type="scientific">Engystomops pustulosus</name>
    <name type="common">Tungara frog</name>
    <name type="synonym">Physalaemus pustulosus</name>
    <dbReference type="NCBI Taxonomy" id="76066"/>
    <lineage>
        <taxon>Eukaryota</taxon>
        <taxon>Metazoa</taxon>
        <taxon>Chordata</taxon>
        <taxon>Craniata</taxon>
        <taxon>Vertebrata</taxon>
        <taxon>Euteleostomi</taxon>
        <taxon>Amphibia</taxon>
        <taxon>Batrachia</taxon>
        <taxon>Anura</taxon>
        <taxon>Neobatrachia</taxon>
        <taxon>Hyloidea</taxon>
        <taxon>Leptodactylidae</taxon>
        <taxon>Leiuperinae</taxon>
        <taxon>Engystomops</taxon>
    </lineage>
</organism>
<dbReference type="EMBL" id="WNYA01000002">
    <property type="protein sequence ID" value="KAG8590554.1"/>
    <property type="molecule type" value="Genomic_DNA"/>
</dbReference>
<evidence type="ECO:0000313" key="2">
    <source>
        <dbReference type="Proteomes" id="UP000824782"/>
    </source>
</evidence>
<protein>
    <submittedName>
        <fullName evidence="1">Uncharacterized protein</fullName>
    </submittedName>
</protein>
<accession>A0AAV7CZG7</accession>